<gene>
    <name evidence="1" type="ORF">ACFR9U_00925</name>
</gene>
<dbReference type="Gene3D" id="2.60.40.10">
    <property type="entry name" value="Immunoglobulins"/>
    <property type="match status" value="2"/>
</dbReference>
<reference evidence="1 2" key="1">
    <citation type="journal article" date="2019" name="Int. J. Syst. Evol. Microbiol.">
        <title>The Global Catalogue of Microorganisms (GCM) 10K type strain sequencing project: providing services to taxonomists for standard genome sequencing and annotation.</title>
        <authorList>
            <consortium name="The Broad Institute Genomics Platform"/>
            <consortium name="The Broad Institute Genome Sequencing Center for Infectious Disease"/>
            <person name="Wu L."/>
            <person name="Ma J."/>
        </authorList>
    </citation>
    <scope>NUCLEOTIDE SEQUENCE [LARGE SCALE GENOMIC DNA]</scope>
    <source>
        <strain evidence="1 2">CGMCC 1.12125</strain>
    </source>
</reference>
<keyword evidence="2" id="KW-1185">Reference proteome</keyword>
<sequence>MRLAGLVDAIALVGVGATGLLVAGVLSALLKRPQVEVVDVGTWHPRGDERLDVVTTVRVTDVHPLLAALGDRLRASYYIDMNGVRLATGEKVGIELDRDGEPIELRTTIEHENVPDLWATFVRSDESIAVTTGGEIAFGPWGLLTVAIPSVERRVLDDETPVIDALSSAADGIVENYALDTGSLVSQLTDGLLRFGSTSPAVGYEIERGWATWGTVTPAETTVRFHFDVRNRGDVPVPSVPEVLDVTLEMNGVALFTARNDGASLVDATSEPPLAPGERRRVEYPVTMDNEKVDAWFRSHVRNGERTELTASVRLVFRSAVFGTALTLPPGRVPTVTCDVQTGLLVDQETKTTCDGPVGTPR</sequence>
<dbReference type="InterPro" id="IPR013783">
    <property type="entry name" value="Ig-like_fold"/>
</dbReference>
<proteinExistence type="predicted"/>
<accession>A0ABD6C6Z1</accession>
<protein>
    <recommendedName>
        <fullName evidence="3">LEA14-like dessication related protein</fullName>
    </recommendedName>
</protein>
<evidence type="ECO:0008006" key="3">
    <source>
        <dbReference type="Google" id="ProtNLM"/>
    </source>
</evidence>
<dbReference type="AlphaFoldDB" id="A0ABD6C6Z1"/>
<name>A0ABD6C6Z1_9EURY</name>
<dbReference type="RefSeq" id="WP_247377979.1">
    <property type="nucleotide sequence ID" value="NZ_JALLGV010000004.1"/>
</dbReference>
<dbReference type="EMBL" id="JBHUDJ010000001">
    <property type="protein sequence ID" value="MFD1585528.1"/>
    <property type="molecule type" value="Genomic_DNA"/>
</dbReference>
<evidence type="ECO:0000313" key="2">
    <source>
        <dbReference type="Proteomes" id="UP001597119"/>
    </source>
</evidence>
<organism evidence="1 2">
    <name type="scientific">Halorientalis brevis</name>
    <dbReference type="NCBI Taxonomy" id="1126241"/>
    <lineage>
        <taxon>Archaea</taxon>
        <taxon>Methanobacteriati</taxon>
        <taxon>Methanobacteriota</taxon>
        <taxon>Stenosarchaea group</taxon>
        <taxon>Halobacteria</taxon>
        <taxon>Halobacteriales</taxon>
        <taxon>Haloarculaceae</taxon>
        <taxon>Halorientalis</taxon>
    </lineage>
</organism>
<dbReference type="Proteomes" id="UP001597119">
    <property type="component" value="Unassembled WGS sequence"/>
</dbReference>
<evidence type="ECO:0000313" key="1">
    <source>
        <dbReference type="EMBL" id="MFD1585528.1"/>
    </source>
</evidence>
<comment type="caution">
    <text evidence="1">The sequence shown here is derived from an EMBL/GenBank/DDBJ whole genome shotgun (WGS) entry which is preliminary data.</text>
</comment>